<name>A0A174PXX1_FLAPL</name>
<feature type="compositionally biased region" description="Gly residues" evidence="2">
    <location>
        <begin position="121"/>
        <end position="135"/>
    </location>
</feature>
<dbReference type="EMBL" id="CYZT01000431">
    <property type="protein sequence ID" value="CUP63610.1"/>
    <property type="molecule type" value="Genomic_DNA"/>
</dbReference>
<feature type="coiled-coil region" evidence="1">
    <location>
        <begin position="36"/>
        <end position="63"/>
    </location>
</feature>
<organism evidence="3 4">
    <name type="scientific">Flavonifractor plautii</name>
    <name type="common">Fusobacterium plautii</name>
    <dbReference type="NCBI Taxonomy" id="292800"/>
    <lineage>
        <taxon>Bacteria</taxon>
        <taxon>Bacillati</taxon>
        <taxon>Bacillota</taxon>
        <taxon>Clostridia</taxon>
        <taxon>Eubacteriales</taxon>
        <taxon>Oscillospiraceae</taxon>
        <taxon>Flavonifractor</taxon>
    </lineage>
</organism>
<keyword evidence="1" id="KW-0175">Coiled coil</keyword>
<reference evidence="3 4" key="1">
    <citation type="submission" date="2015-09" db="EMBL/GenBank/DDBJ databases">
        <authorList>
            <consortium name="Pathogen Informatics"/>
        </authorList>
    </citation>
    <scope>NUCLEOTIDE SEQUENCE [LARGE SCALE GENOMIC DNA]</scope>
    <source>
        <strain evidence="3 4">2789STDY5608854</strain>
    </source>
</reference>
<evidence type="ECO:0000313" key="3">
    <source>
        <dbReference type="EMBL" id="CUP63610.1"/>
    </source>
</evidence>
<feature type="region of interest" description="Disordered" evidence="2">
    <location>
        <begin position="119"/>
        <end position="138"/>
    </location>
</feature>
<accession>A0A174PXX1</accession>
<dbReference type="Proteomes" id="UP000095746">
    <property type="component" value="Unassembled WGS sequence"/>
</dbReference>
<evidence type="ECO:0000256" key="2">
    <source>
        <dbReference type="SAM" id="MobiDB-lite"/>
    </source>
</evidence>
<dbReference type="AlphaFoldDB" id="A0A174PXX1"/>
<gene>
    <name evidence="3" type="ORF">ERS852411_03398</name>
</gene>
<evidence type="ECO:0000256" key="1">
    <source>
        <dbReference type="SAM" id="Coils"/>
    </source>
</evidence>
<sequence>MANAEVEYNNAIAEAEANGDAALASALYQEKVRVQQANMEALMQQYQMDLQKQQLQYQQKQDAASSALAERQQMAQYGNTFLEMGLMPSQEMLDAMGITAADAQAYINQLSLQASLTAAGGRSGNAGRGTGGTTGSGTVENVSAPTSNAGGSVGGSQVQGNNSEWSGIDMSSVTALGYGPVSRAYLEQMVDSGQVEAYQDPATGLIKFRRGTTSTVPSRPSFGNIQSLI</sequence>
<evidence type="ECO:0000313" key="4">
    <source>
        <dbReference type="Proteomes" id="UP000095746"/>
    </source>
</evidence>
<protein>
    <submittedName>
        <fullName evidence="3">Uncharacterized protein</fullName>
    </submittedName>
</protein>
<proteinExistence type="predicted"/>